<dbReference type="Pfam" id="PF04030">
    <property type="entry name" value="ALO"/>
    <property type="match status" value="1"/>
</dbReference>
<dbReference type="InterPro" id="IPR006094">
    <property type="entry name" value="Oxid_FAD_bind_N"/>
</dbReference>
<evidence type="ECO:0000256" key="3">
    <source>
        <dbReference type="ARBA" id="ARBA00022644"/>
    </source>
</evidence>
<comment type="similarity">
    <text evidence="2">Belongs to the oxygen-dependent FAD-linked oxidoreductase family.</text>
</comment>
<evidence type="ECO:0000256" key="1">
    <source>
        <dbReference type="ARBA" id="ARBA00005147"/>
    </source>
</evidence>
<dbReference type="GO" id="GO:0080049">
    <property type="term" value="F:L-gulono-1,4-lactone dehydrogenase activity"/>
    <property type="evidence" value="ECO:0007669"/>
    <property type="project" value="TreeGrafter"/>
</dbReference>
<dbReference type="PROSITE" id="PS00862">
    <property type="entry name" value="OX2_COVAL_FAD"/>
    <property type="match status" value="1"/>
</dbReference>
<dbReference type="InterPro" id="IPR016171">
    <property type="entry name" value="Vanillyl_alc_oxidase_C-sub2"/>
</dbReference>
<dbReference type="InterPro" id="IPR010031">
    <property type="entry name" value="FAD_lactone_oxidase-like"/>
</dbReference>
<dbReference type="InterPro" id="IPR006093">
    <property type="entry name" value="Oxy_OxRdtase_FAD_BS"/>
</dbReference>
<dbReference type="InterPro" id="IPR016167">
    <property type="entry name" value="FAD-bd_PCMH_sub1"/>
</dbReference>
<dbReference type="GO" id="GO:0071949">
    <property type="term" value="F:FAD binding"/>
    <property type="evidence" value="ECO:0007669"/>
    <property type="project" value="InterPro"/>
</dbReference>
<dbReference type="PROSITE" id="PS51387">
    <property type="entry name" value="FAD_PCMH"/>
    <property type="match status" value="1"/>
</dbReference>
<dbReference type="AlphaFoldDB" id="A0A6J7QXZ3"/>
<evidence type="ECO:0000313" key="6">
    <source>
        <dbReference type="EMBL" id="CAB5022678.1"/>
    </source>
</evidence>
<evidence type="ECO:0000256" key="2">
    <source>
        <dbReference type="ARBA" id="ARBA00005466"/>
    </source>
</evidence>
<feature type="domain" description="FAD-binding PCMH-type" evidence="5">
    <location>
        <begin position="12"/>
        <end position="180"/>
    </location>
</feature>
<dbReference type="InterPro" id="IPR007173">
    <property type="entry name" value="ALO_C"/>
</dbReference>
<dbReference type="EMBL" id="CAFBPN010000048">
    <property type="protein sequence ID" value="CAB5022678.1"/>
    <property type="molecule type" value="Genomic_DNA"/>
</dbReference>
<dbReference type="InterPro" id="IPR016169">
    <property type="entry name" value="FAD-bd_PCMH_sub2"/>
</dbReference>
<dbReference type="PANTHER" id="PTHR43762:SF1">
    <property type="entry name" value="D-ARABINONO-1,4-LACTONE OXIDASE"/>
    <property type="match status" value="1"/>
</dbReference>
<dbReference type="Gene3D" id="3.30.43.10">
    <property type="entry name" value="Uridine Diphospho-n-acetylenolpyruvylglucosamine Reductase, domain 2"/>
    <property type="match status" value="1"/>
</dbReference>
<dbReference type="SUPFAM" id="SSF56176">
    <property type="entry name" value="FAD-binding/transporter-associated domain-like"/>
    <property type="match status" value="1"/>
</dbReference>
<evidence type="ECO:0000256" key="4">
    <source>
        <dbReference type="ARBA" id="ARBA00023002"/>
    </source>
</evidence>
<reference evidence="6" key="1">
    <citation type="submission" date="2020-05" db="EMBL/GenBank/DDBJ databases">
        <authorList>
            <person name="Chiriac C."/>
            <person name="Salcher M."/>
            <person name="Ghai R."/>
            <person name="Kavagutti S V."/>
        </authorList>
    </citation>
    <scope>NUCLEOTIDE SEQUENCE</scope>
</reference>
<keyword evidence="4" id="KW-0560">Oxidoreductase</keyword>
<dbReference type="GO" id="GO:0003885">
    <property type="term" value="F:D-arabinono-1,4-lactone oxidase activity"/>
    <property type="evidence" value="ECO:0007669"/>
    <property type="project" value="InterPro"/>
</dbReference>
<organism evidence="6">
    <name type="scientific">freshwater metagenome</name>
    <dbReference type="NCBI Taxonomy" id="449393"/>
    <lineage>
        <taxon>unclassified sequences</taxon>
        <taxon>metagenomes</taxon>
        <taxon>ecological metagenomes</taxon>
    </lineage>
</organism>
<proteinExistence type="inferred from homology"/>
<dbReference type="InterPro" id="IPR016166">
    <property type="entry name" value="FAD-bd_PCMH"/>
</dbReference>
<sequence length="429" mass="48043">MRKKWSNWAGNQQATPQSWVKPQNLHEISAAVRDANAQGRRVKAVGSGHSFTGAAVAQDVLIDMSRMSRVLAGPDENGIVELEAGITLSALNEFLFLHGRALENLGDISYQTISGAISTGTHGTGQKIGGLAQQVVGLTLIDGLGNIVVVDEGDPLLQFVRVGVGAVGIIAHVKIRTVNKFALHVEEKPMRLSYVLENLDDLAARNDHFEFFWIPHTKWALTKQNNRTELPLQPLPPFKKWWQKSFMENTAFGVVCRVGKLLPALIPRLATALPGSGSTSYIDESFRVFASERRVKFVEMEYAIPREHCRAALEDIERMIDEKSYKVSFPVEVRLTAADNNVLSTAHARQSAYIAVHMFKGCDYLPYFASVAEIMARYSGRPHWGKMHFLTHEQLSVLYPRWTEFLAVRDQLDPSRTFHNDYLEQVFGK</sequence>
<gene>
    <name evidence="6" type="ORF">UFOPK4098_00952</name>
</gene>
<dbReference type="Pfam" id="PF01565">
    <property type="entry name" value="FAD_binding_4"/>
    <property type="match status" value="1"/>
</dbReference>
<evidence type="ECO:0000259" key="5">
    <source>
        <dbReference type="PROSITE" id="PS51387"/>
    </source>
</evidence>
<dbReference type="UniPathway" id="UPA00132"/>
<dbReference type="PIRSF" id="PIRSF000136">
    <property type="entry name" value="LGO_GLO"/>
    <property type="match status" value="1"/>
</dbReference>
<dbReference type="Gene3D" id="1.10.45.10">
    <property type="entry name" value="Vanillyl-alcohol Oxidase, Chain A, domain 4"/>
    <property type="match status" value="1"/>
</dbReference>
<dbReference type="GO" id="GO:0019853">
    <property type="term" value="P:L-ascorbic acid biosynthetic process"/>
    <property type="evidence" value="ECO:0007669"/>
    <property type="project" value="UniProtKB-UniPathway"/>
</dbReference>
<dbReference type="Gene3D" id="3.30.465.10">
    <property type="match status" value="1"/>
</dbReference>
<accession>A0A6J7QXZ3</accession>
<dbReference type="Gene3D" id="3.30.70.2520">
    <property type="match status" value="1"/>
</dbReference>
<name>A0A6J7QXZ3_9ZZZZ</name>
<dbReference type="PANTHER" id="PTHR43762">
    <property type="entry name" value="L-GULONOLACTONE OXIDASE"/>
    <property type="match status" value="1"/>
</dbReference>
<dbReference type="InterPro" id="IPR036318">
    <property type="entry name" value="FAD-bd_PCMH-like_sf"/>
</dbReference>
<comment type="pathway">
    <text evidence="1">Cofactor biosynthesis; L-ascorbate biosynthesis.</text>
</comment>
<dbReference type="NCBIfam" id="TIGR01679">
    <property type="entry name" value="bact_FAD_ox"/>
    <property type="match status" value="1"/>
</dbReference>
<protein>
    <submittedName>
        <fullName evidence="6">Unannotated protein</fullName>
    </submittedName>
</protein>
<keyword evidence="3" id="KW-0060">Ascorbate biosynthesis</keyword>
<dbReference type="GO" id="GO:0016020">
    <property type="term" value="C:membrane"/>
    <property type="evidence" value="ECO:0007669"/>
    <property type="project" value="InterPro"/>
</dbReference>